<gene>
    <name evidence="3" type="ORF">HS088_TW23G00819</name>
</gene>
<reference evidence="3 4" key="1">
    <citation type="journal article" date="2020" name="Nat. Commun.">
        <title>Genome of Tripterygium wilfordii and identification of cytochrome P450 involved in triptolide biosynthesis.</title>
        <authorList>
            <person name="Tu L."/>
            <person name="Su P."/>
            <person name="Zhang Z."/>
            <person name="Gao L."/>
            <person name="Wang J."/>
            <person name="Hu T."/>
            <person name="Zhou J."/>
            <person name="Zhang Y."/>
            <person name="Zhao Y."/>
            <person name="Liu Y."/>
            <person name="Song Y."/>
            <person name="Tong Y."/>
            <person name="Lu Y."/>
            <person name="Yang J."/>
            <person name="Xu C."/>
            <person name="Jia M."/>
            <person name="Peters R.J."/>
            <person name="Huang L."/>
            <person name="Gao W."/>
        </authorList>
    </citation>
    <scope>NUCLEOTIDE SEQUENCE [LARGE SCALE GENOMIC DNA]</scope>
    <source>
        <strain evidence="4">cv. XIE 37</strain>
        <tissue evidence="3">Leaf</tissue>
    </source>
</reference>
<feature type="transmembrane region" description="Helical" evidence="2">
    <location>
        <begin position="15"/>
        <end position="39"/>
    </location>
</feature>
<dbReference type="EMBL" id="JAAARO010000023">
    <property type="protein sequence ID" value="KAF5726079.1"/>
    <property type="molecule type" value="Genomic_DNA"/>
</dbReference>
<dbReference type="InParanoid" id="A0A7J7BW06"/>
<protein>
    <submittedName>
        <fullName evidence="3">UBP1-associated proteins 1C</fullName>
    </submittedName>
</protein>
<evidence type="ECO:0000256" key="2">
    <source>
        <dbReference type="SAM" id="Phobius"/>
    </source>
</evidence>
<feature type="region of interest" description="Disordered" evidence="1">
    <location>
        <begin position="55"/>
        <end position="88"/>
    </location>
</feature>
<accession>A0A7J7BW06</accession>
<evidence type="ECO:0000256" key="1">
    <source>
        <dbReference type="SAM" id="MobiDB-lite"/>
    </source>
</evidence>
<keyword evidence="2" id="KW-1133">Transmembrane helix</keyword>
<organism evidence="3 4">
    <name type="scientific">Tripterygium wilfordii</name>
    <name type="common">Thunder God vine</name>
    <dbReference type="NCBI Taxonomy" id="458696"/>
    <lineage>
        <taxon>Eukaryota</taxon>
        <taxon>Viridiplantae</taxon>
        <taxon>Streptophyta</taxon>
        <taxon>Embryophyta</taxon>
        <taxon>Tracheophyta</taxon>
        <taxon>Spermatophyta</taxon>
        <taxon>Magnoliopsida</taxon>
        <taxon>eudicotyledons</taxon>
        <taxon>Gunneridae</taxon>
        <taxon>Pentapetalae</taxon>
        <taxon>rosids</taxon>
        <taxon>fabids</taxon>
        <taxon>Celastrales</taxon>
        <taxon>Celastraceae</taxon>
        <taxon>Tripterygium</taxon>
    </lineage>
</organism>
<dbReference type="AlphaFoldDB" id="A0A7J7BW06"/>
<feature type="region of interest" description="Disordered" evidence="1">
    <location>
        <begin position="113"/>
        <end position="139"/>
    </location>
</feature>
<evidence type="ECO:0000313" key="3">
    <source>
        <dbReference type="EMBL" id="KAF5726079.1"/>
    </source>
</evidence>
<feature type="compositionally biased region" description="Polar residues" evidence="1">
    <location>
        <begin position="73"/>
        <end position="85"/>
    </location>
</feature>
<keyword evidence="2" id="KW-0812">Transmembrane</keyword>
<keyword evidence="2" id="KW-0472">Membrane</keyword>
<keyword evidence="4" id="KW-1185">Reference proteome</keyword>
<sequence length="173" mass="19225">MGFHVLRTGDSNGGYASIITYTLFYISMNLACAILKLLVGRPLLLHADGKQHRAKARAFHAAKQQPKQDASAPDTNVSAENTLKSGQVEEHKIQVTTGAGRIHREVDDGDLPWKKKRRLDHATQTNGAAEKSGDDDSSGEVIQVEKANIKWKKLSHSLFSQFHCLFVRVQMEF</sequence>
<proteinExistence type="predicted"/>
<name>A0A7J7BW06_TRIWF</name>
<dbReference type="Proteomes" id="UP000593562">
    <property type="component" value="Unassembled WGS sequence"/>
</dbReference>
<comment type="caution">
    <text evidence="3">The sequence shown here is derived from an EMBL/GenBank/DDBJ whole genome shotgun (WGS) entry which is preliminary data.</text>
</comment>
<evidence type="ECO:0000313" key="4">
    <source>
        <dbReference type="Proteomes" id="UP000593562"/>
    </source>
</evidence>